<dbReference type="Gene3D" id="3.30.70.890">
    <property type="entry name" value="GHMP kinase, C-terminal domain"/>
    <property type="match status" value="1"/>
</dbReference>
<comment type="pathway">
    <text evidence="1 15">Isoprenoid biosynthesis; isopentenyl diphosphate biosynthesis via mevalonate pathway; isopentenyl diphosphate from (R)-mevalonate: step 2/3.</text>
</comment>
<evidence type="ECO:0000256" key="8">
    <source>
        <dbReference type="ARBA" id="ARBA00022840"/>
    </source>
</evidence>
<sequence length="486" mass="51900">MGSHSAAQAGETAVSAPGKVLLAGGYLVLDRDYTGLVFGLDARIHVVVQPVKTIEGVALREITVKSPQFTDATWEYGYSLSELGGGIKVTQLRASASLALQRNIFIETTLSYVLTYISTISRSAIPASSITILADNDYYSHPSSTITHDQRQAAPTPRSRFHTFHVPVHEAHKTGLGSSAALVTALTAALLAHYLPPRRFRLADQDPASSRRRLHNLAQAAHCAAQGKVGSGFDVAAAVYGSCLYRRFSAGLLAGLPEPGAQGFARRLAALVDEEEEEEEPRGGGDGVAWDGVVERDRVRIPRGVRLVMADVDCGSQTPGMVKKVLGWREGNAAEARRLWGLLQARNEALAEELVRLAAEDAGGAGAYDGLRRIIAGVRELIREMSAKTGVPIEPKSQTALLDACAAVPGVIDGLVPGAGGYDAIALLVEDREEVLEGLREFLKGWEGGASEEEGGKIGKVSMLGVREDMEGVRAEDPAEYKEWLT</sequence>
<evidence type="ECO:0000256" key="6">
    <source>
        <dbReference type="ARBA" id="ARBA00022741"/>
    </source>
</evidence>
<keyword evidence="10" id="KW-0756">Sterol biosynthesis</keyword>
<evidence type="ECO:0000256" key="15">
    <source>
        <dbReference type="PIRNR" id="PIRNR017288"/>
    </source>
</evidence>
<dbReference type="SUPFAM" id="SSF54211">
    <property type="entry name" value="Ribosomal protein S5 domain 2-like"/>
    <property type="match status" value="1"/>
</dbReference>
<keyword evidence="18" id="KW-1185">Reference proteome</keyword>
<evidence type="ECO:0000256" key="4">
    <source>
        <dbReference type="ARBA" id="ARBA00022516"/>
    </source>
</evidence>
<evidence type="ECO:0000256" key="10">
    <source>
        <dbReference type="ARBA" id="ARBA00023011"/>
    </source>
</evidence>
<dbReference type="Pfam" id="PF00288">
    <property type="entry name" value="GHMP_kinases_N"/>
    <property type="match status" value="1"/>
</dbReference>
<dbReference type="InterPro" id="IPR035102">
    <property type="entry name" value="Phosphomevalonate_kinase"/>
</dbReference>
<dbReference type="AlphaFoldDB" id="A0A6A6PAI6"/>
<dbReference type="InterPro" id="IPR006204">
    <property type="entry name" value="GHMP_kinase_N_dom"/>
</dbReference>
<gene>
    <name evidence="17" type="ORF">BDY21DRAFT_369064</name>
</gene>
<feature type="domain" description="GHMP kinase N-terminal" evidence="16">
    <location>
        <begin position="172"/>
        <end position="241"/>
    </location>
</feature>
<keyword evidence="5 15" id="KW-0808">Transferase</keyword>
<keyword evidence="9 15" id="KW-0752">Steroid biosynthesis</keyword>
<dbReference type="GO" id="GO:0004631">
    <property type="term" value="F:phosphomevalonate kinase activity"/>
    <property type="evidence" value="ECO:0007669"/>
    <property type="project" value="UniProtKB-UniRule"/>
</dbReference>
<evidence type="ECO:0000256" key="1">
    <source>
        <dbReference type="ARBA" id="ARBA00005017"/>
    </source>
</evidence>
<dbReference type="EC" id="2.7.4.2" evidence="3 15"/>
<name>A0A6A6PAI6_9PEZI</name>
<dbReference type="GO" id="GO:0019287">
    <property type="term" value="P:isopentenyl diphosphate biosynthetic process, mevalonate pathway"/>
    <property type="evidence" value="ECO:0007669"/>
    <property type="project" value="UniProtKB-UniRule"/>
</dbReference>
<comment type="catalytic activity">
    <reaction evidence="14">
        <text>(R)-5-phosphomevalonate + ATP = (R)-5-diphosphomevalonate + ADP</text>
        <dbReference type="Rhea" id="RHEA:16341"/>
        <dbReference type="ChEBI" id="CHEBI:30616"/>
        <dbReference type="ChEBI" id="CHEBI:57557"/>
        <dbReference type="ChEBI" id="CHEBI:58146"/>
        <dbReference type="ChEBI" id="CHEBI:456216"/>
        <dbReference type="EC" id="2.7.4.2"/>
    </reaction>
    <physiologicalReaction direction="left-to-right" evidence="14">
        <dbReference type="Rhea" id="RHEA:16342"/>
    </physiologicalReaction>
</comment>
<protein>
    <recommendedName>
        <fullName evidence="3 15">Phosphomevalonate kinase</fullName>
        <ecNumber evidence="3 15">2.7.4.2</ecNumber>
    </recommendedName>
</protein>
<dbReference type="InterPro" id="IPR016005">
    <property type="entry name" value="Erg8"/>
</dbReference>
<evidence type="ECO:0000259" key="16">
    <source>
        <dbReference type="Pfam" id="PF00288"/>
    </source>
</evidence>
<reference evidence="17" key="1">
    <citation type="journal article" date="2020" name="Stud. Mycol.">
        <title>101 Dothideomycetes genomes: a test case for predicting lifestyles and emergence of pathogens.</title>
        <authorList>
            <person name="Haridas S."/>
            <person name="Albert R."/>
            <person name="Binder M."/>
            <person name="Bloem J."/>
            <person name="Labutti K."/>
            <person name="Salamov A."/>
            <person name="Andreopoulos B."/>
            <person name="Baker S."/>
            <person name="Barry K."/>
            <person name="Bills G."/>
            <person name="Bluhm B."/>
            <person name="Cannon C."/>
            <person name="Castanera R."/>
            <person name="Culley D."/>
            <person name="Daum C."/>
            <person name="Ezra D."/>
            <person name="Gonzalez J."/>
            <person name="Henrissat B."/>
            <person name="Kuo A."/>
            <person name="Liang C."/>
            <person name="Lipzen A."/>
            <person name="Lutzoni F."/>
            <person name="Magnuson J."/>
            <person name="Mondo S."/>
            <person name="Nolan M."/>
            <person name="Ohm R."/>
            <person name="Pangilinan J."/>
            <person name="Park H.-J."/>
            <person name="Ramirez L."/>
            <person name="Alfaro M."/>
            <person name="Sun H."/>
            <person name="Tritt A."/>
            <person name="Yoshinaga Y."/>
            <person name="Zwiers L.-H."/>
            <person name="Turgeon B."/>
            <person name="Goodwin S."/>
            <person name="Spatafora J."/>
            <person name="Crous P."/>
            <person name="Grigoriev I."/>
        </authorList>
    </citation>
    <scope>NUCLEOTIDE SEQUENCE</scope>
    <source>
        <strain evidence="17">ATCC 16933</strain>
    </source>
</reference>
<keyword evidence="4 15" id="KW-0444">Lipid biosynthesis</keyword>
<accession>A0A6A6PAI6</accession>
<comment type="similarity">
    <text evidence="2 15">Belongs to the GHMP kinase family. Mevalonate kinase subfamily.</text>
</comment>
<dbReference type="GO" id="GO:0005524">
    <property type="term" value="F:ATP binding"/>
    <property type="evidence" value="ECO:0007669"/>
    <property type="project" value="UniProtKB-UniRule"/>
</dbReference>
<evidence type="ECO:0000256" key="2">
    <source>
        <dbReference type="ARBA" id="ARBA00006495"/>
    </source>
</evidence>
<keyword evidence="12" id="KW-1207">Sterol metabolism</keyword>
<evidence type="ECO:0000256" key="14">
    <source>
        <dbReference type="ARBA" id="ARBA00029326"/>
    </source>
</evidence>
<evidence type="ECO:0000256" key="11">
    <source>
        <dbReference type="ARBA" id="ARBA00023098"/>
    </source>
</evidence>
<evidence type="ECO:0000256" key="13">
    <source>
        <dbReference type="ARBA" id="ARBA00023221"/>
    </source>
</evidence>
<keyword evidence="6" id="KW-0547">Nucleotide-binding</keyword>
<dbReference type="EMBL" id="MU001672">
    <property type="protein sequence ID" value="KAF2460960.1"/>
    <property type="molecule type" value="Genomic_DNA"/>
</dbReference>
<dbReference type="GO" id="GO:0005777">
    <property type="term" value="C:peroxisome"/>
    <property type="evidence" value="ECO:0007669"/>
    <property type="project" value="TreeGrafter"/>
</dbReference>
<dbReference type="InterPro" id="IPR020568">
    <property type="entry name" value="Ribosomal_Su5_D2-typ_SF"/>
</dbReference>
<dbReference type="OrthoDB" id="10262935at2759"/>
<evidence type="ECO:0000256" key="3">
    <source>
        <dbReference type="ARBA" id="ARBA00012958"/>
    </source>
</evidence>
<dbReference type="GO" id="GO:0006696">
    <property type="term" value="P:ergosterol biosynthetic process"/>
    <property type="evidence" value="ECO:0007669"/>
    <property type="project" value="TreeGrafter"/>
</dbReference>
<evidence type="ECO:0000256" key="7">
    <source>
        <dbReference type="ARBA" id="ARBA00022777"/>
    </source>
</evidence>
<keyword evidence="8" id="KW-0067">ATP-binding</keyword>
<organism evidence="17 18">
    <name type="scientific">Lineolata rhizophorae</name>
    <dbReference type="NCBI Taxonomy" id="578093"/>
    <lineage>
        <taxon>Eukaryota</taxon>
        <taxon>Fungi</taxon>
        <taxon>Dikarya</taxon>
        <taxon>Ascomycota</taxon>
        <taxon>Pezizomycotina</taxon>
        <taxon>Dothideomycetes</taxon>
        <taxon>Dothideomycetes incertae sedis</taxon>
        <taxon>Lineolatales</taxon>
        <taxon>Lineolataceae</taxon>
        <taxon>Lineolata</taxon>
    </lineage>
</organism>
<evidence type="ECO:0000256" key="9">
    <source>
        <dbReference type="ARBA" id="ARBA00022955"/>
    </source>
</evidence>
<dbReference type="PIRSF" id="PIRSF017288">
    <property type="entry name" value="PMK_GHMP_euk"/>
    <property type="match status" value="1"/>
</dbReference>
<keyword evidence="11 15" id="KW-0443">Lipid metabolism</keyword>
<evidence type="ECO:0000256" key="12">
    <source>
        <dbReference type="ARBA" id="ARBA00023166"/>
    </source>
</evidence>
<dbReference type="PANTHER" id="PTHR31814:SF2">
    <property type="entry name" value="PHOSPHOMEVALONATE KINASE"/>
    <property type="match status" value="1"/>
</dbReference>
<evidence type="ECO:0000313" key="18">
    <source>
        <dbReference type="Proteomes" id="UP000799766"/>
    </source>
</evidence>
<dbReference type="InterPro" id="IPR014721">
    <property type="entry name" value="Ribsml_uS5_D2-typ_fold_subgr"/>
</dbReference>
<dbReference type="Proteomes" id="UP000799766">
    <property type="component" value="Unassembled WGS sequence"/>
</dbReference>
<evidence type="ECO:0000256" key="5">
    <source>
        <dbReference type="ARBA" id="ARBA00022679"/>
    </source>
</evidence>
<keyword evidence="13 15" id="KW-0753">Steroid metabolism</keyword>
<dbReference type="Gene3D" id="3.30.230.10">
    <property type="match status" value="1"/>
</dbReference>
<dbReference type="PANTHER" id="PTHR31814">
    <property type="match status" value="1"/>
</dbReference>
<dbReference type="InterPro" id="IPR036554">
    <property type="entry name" value="GHMP_kinase_C_sf"/>
</dbReference>
<keyword evidence="7 15" id="KW-0418">Kinase</keyword>
<evidence type="ECO:0000313" key="17">
    <source>
        <dbReference type="EMBL" id="KAF2460960.1"/>
    </source>
</evidence>
<dbReference type="UniPathway" id="UPA00057">
    <property type="reaction ID" value="UER00099"/>
</dbReference>
<dbReference type="GO" id="GO:0010142">
    <property type="term" value="P:farnesyl diphosphate biosynthetic process, mevalonate pathway"/>
    <property type="evidence" value="ECO:0007669"/>
    <property type="project" value="TreeGrafter"/>
</dbReference>
<proteinExistence type="inferred from homology"/>